<dbReference type="GO" id="GO:0016746">
    <property type="term" value="F:acyltransferase activity"/>
    <property type="evidence" value="ECO:0007669"/>
    <property type="project" value="UniProtKB-KW"/>
</dbReference>
<dbReference type="EMBL" id="JBHTLU010000019">
    <property type="protein sequence ID" value="MFD1221512.1"/>
    <property type="molecule type" value="Genomic_DNA"/>
</dbReference>
<dbReference type="Proteomes" id="UP001597180">
    <property type="component" value="Unassembled WGS sequence"/>
</dbReference>
<sequence>MKTPREKISFRLHTPSDTHAIVSLISREPYHFMYGVTAEEFERDLDEPGERIREHTFVVEAGADMAAYFSLCFVKRNSHTAVYCYGTVDPDWRRQGIGTAIFDFIFSKLEKIALEESTPIHFIHRAITRIPGETALGIRFRMQEQQSLEVLRWKAVEDLRHRAPSKEWLFRAPTLADAQAWAEIYNDAFGGNKSTASVVHEFEGTGFSPELYLLCTTLSGEPLGFVSATLRGTQGRIPTIAVRHEHQKRGIGKAMLSLILQRLTVQGAEDVRLSVDTANAAARSLYSKFGFQQDYRRIHYATKFLP</sequence>
<keyword evidence="1 4" id="KW-0808">Transferase</keyword>
<dbReference type="Gene3D" id="3.40.630.30">
    <property type="match status" value="1"/>
</dbReference>
<evidence type="ECO:0000313" key="4">
    <source>
        <dbReference type="EMBL" id="MFD1221512.1"/>
    </source>
</evidence>
<dbReference type="InterPro" id="IPR050680">
    <property type="entry name" value="YpeA/RimI_acetyltransf"/>
</dbReference>
<dbReference type="EC" id="2.3.-.-" evidence="4"/>
<feature type="domain" description="N-acetyltransferase" evidence="3">
    <location>
        <begin position="8"/>
        <end position="157"/>
    </location>
</feature>
<dbReference type="PANTHER" id="PTHR43420">
    <property type="entry name" value="ACETYLTRANSFERASE"/>
    <property type="match status" value="1"/>
</dbReference>
<gene>
    <name evidence="4" type="ORF">ACFQ4B_15455</name>
</gene>
<dbReference type="Pfam" id="PF00583">
    <property type="entry name" value="Acetyltransf_1"/>
    <property type="match status" value="1"/>
</dbReference>
<dbReference type="CDD" id="cd04301">
    <property type="entry name" value="NAT_SF"/>
    <property type="match status" value="2"/>
</dbReference>
<evidence type="ECO:0000313" key="5">
    <source>
        <dbReference type="Proteomes" id="UP001597180"/>
    </source>
</evidence>
<evidence type="ECO:0000256" key="1">
    <source>
        <dbReference type="ARBA" id="ARBA00022679"/>
    </source>
</evidence>
<dbReference type="InterPro" id="IPR016181">
    <property type="entry name" value="Acyl_CoA_acyltransferase"/>
</dbReference>
<evidence type="ECO:0000256" key="2">
    <source>
        <dbReference type="ARBA" id="ARBA00023315"/>
    </source>
</evidence>
<keyword evidence="2 4" id="KW-0012">Acyltransferase</keyword>
<evidence type="ECO:0000259" key="3">
    <source>
        <dbReference type="PROSITE" id="PS51186"/>
    </source>
</evidence>
<dbReference type="SUPFAM" id="SSF55729">
    <property type="entry name" value="Acyl-CoA N-acyltransferases (Nat)"/>
    <property type="match status" value="2"/>
</dbReference>
<feature type="domain" description="N-acetyltransferase" evidence="3">
    <location>
        <begin position="168"/>
        <end position="306"/>
    </location>
</feature>
<accession>A0ABW3UM39</accession>
<proteinExistence type="predicted"/>
<name>A0ABW3UM39_9BACL</name>
<protein>
    <submittedName>
        <fullName evidence="4">GNAT family N-acetyltransferase</fullName>
        <ecNumber evidence="4">2.3.-.-</ecNumber>
    </submittedName>
</protein>
<dbReference type="RefSeq" id="WP_345585513.1">
    <property type="nucleotide sequence ID" value="NZ_BAABJG010000003.1"/>
</dbReference>
<keyword evidence="5" id="KW-1185">Reference proteome</keyword>
<dbReference type="PROSITE" id="PS51186">
    <property type="entry name" value="GNAT"/>
    <property type="match status" value="2"/>
</dbReference>
<dbReference type="InterPro" id="IPR000182">
    <property type="entry name" value="GNAT_dom"/>
</dbReference>
<dbReference type="PANTHER" id="PTHR43420:SF44">
    <property type="entry name" value="ACETYLTRANSFERASE YPEA"/>
    <property type="match status" value="1"/>
</dbReference>
<comment type="caution">
    <text evidence="4">The sequence shown here is derived from an EMBL/GenBank/DDBJ whole genome shotgun (WGS) entry which is preliminary data.</text>
</comment>
<reference evidence="5" key="1">
    <citation type="journal article" date="2019" name="Int. J. Syst. Evol. Microbiol.">
        <title>The Global Catalogue of Microorganisms (GCM) 10K type strain sequencing project: providing services to taxonomists for standard genome sequencing and annotation.</title>
        <authorList>
            <consortium name="The Broad Institute Genomics Platform"/>
            <consortium name="The Broad Institute Genome Sequencing Center for Infectious Disease"/>
            <person name="Wu L."/>
            <person name="Ma J."/>
        </authorList>
    </citation>
    <scope>NUCLEOTIDE SEQUENCE [LARGE SCALE GENOMIC DNA]</scope>
    <source>
        <strain evidence="5">CCUG 53270</strain>
    </source>
</reference>
<organism evidence="4 5">
    <name type="scientific">Paenibacillus vulneris</name>
    <dbReference type="NCBI Taxonomy" id="1133364"/>
    <lineage>
        <taxon>Bacteria</taxon>
        <taxon>Bacillati</taxon>
        <taxon>Bacillota</taxon>
        <taxon>Bacilli</taxon>
        <taxon>Bacillales</taxon>
        <taxon>Paenibacillaceae</taxon>
        <taxon>Paenibacillus</taxon>
    </lineage>
</organism>